<dbReference type="PANTHER" id="PTHR46891:SF10">
    <property type="entry name" value="SERPENTINE RECEPTOR, CLASS H"/>
    <property type="match status" value="1"/>
</dbReference>
<accession>A0A8S1HC92</accession>
<organism evidence="2 3">
    <name type="scientific">Caenorhabditis auriculariae</name>
    <dbReference type="NCBI Taxonomy" id="2777116"/>
    <lineage>
        <taxon>Eukaryota</taxon>
        <taxon>Metazoa</taxon>
        <taxon>Ecdysozoa</taxon>
        <taxon>Nematoda</taxon>
        <taxon>Chromadorea</taxon>
        <taxon>Rhabditida</taxon>
        <taxon>Rhabditina</taxon>
        <taxon>Rhabditomorpha</taxon>
        <taxon>Rhabditoidea</taxon>
        <taxon>Rhabditidae</taxon>
        <taxon>Peloderinae</taxon>
        <taxon>Caenorhabditis</taxon>
    </lineage>
</organism>
<dbReference type="AlphaFoldDB" id="A0A8S1HC92"/>
<dbReference type="Proteomes" id="UP000835052">
    <property type="component" value="Unassembled WGS sequence"/>
</dbReference>
<keyword evidence="3" id="KW-1185">Reference proteome</keyword>
<reference evidence="2" key="1">
    <citation type="submission" date="2020-10" db="EMBL/GenBank/DDBJ databases">
        <authorList>
            <person name="Kikuchi T."/>
        </authorList>
    </citation>
    <scope>NUCLEOTIDE SEQUENCE</scope>
    <source>
        <strain evidence="2">NKZ352</strain>
    </source>
</reference>
<dbReference type="Pfam" id="PF10318">
    <property type="entry name" value="7TM_GPCR_Srh"/>
    <property type="match status" value="1"/>
</dbReference>
<dbReference type="PANTHER" id="PTHR46891">
    <property type="entry name" value="SERPENTINE RECEPTOR, CLASS H-RELATED"/>
    <property type="match status" value="1"/>
</dbReference>
<feature type="transmembrane region" description="Helical" evidence="1">
    <location>
        <begin position="56"/>
        <end position="78"/>
    </location>
</feature>
<evidence type="ECO:0000313" key="3">
    <source>
        <dbReference type="Proteomes" id="UP000835052"/>
    </source>
</evidence>
<keyword evidence="1" id="KW-1133">Transmembrane helix</keyword>
<keyword evidence="1" id="KW-0472">Membrane</keyword>
<keyword evidence="1" id="KW-0812">Transmembrane</keyword>
<proteinExistence type="predicted"/>
<dbReference type="OrthoDB" id="5805335at2759"/>
<feature type="transmembrane region" description="Helical" evidence="1">
    <location>
        <begin position="138"/>
        <end position="158"/>
    </location>
</feature>
<evidence type="ECO:0000313" key="2">
    <source>
        <dbReference type="EMBL" id="CAD6192692.1"/>
    </source>
</evidence>
<dbReference type="EMBL" id="CAJGYM010000029">
    <property type="protein sequence ID" value="CAD6192692.1"/>
    <property type="molecule type" value="Genomic_DNA"/>
</dbReference>
<gene>
    <name evidence="2" type="ORF">CAUJ_LOCUS8611</name>
</gene>
<feature type="transmembrane region" description="Helical" evidence="1">
    <location>
        <begin position="199"/>
        <end position="223"/>
    </location>
</feature>
<protein>
    <recommendedName>
        <fullName evidence="4">Serpentine Receptor, class H</fullName>
    </recommendedName>
</protein>
<feature type="transmembrane region" description="Helical" evidence="1">
    <location>
        <begin position="98"/>
        <end position="117"/>
    </location>
</feature>
<comment type="caution">
    <text evidence="2">The sequence shown here is derived from an EMBL/GenBank/DDBJ whole genome shotgun (WGS) entry which is preliminary data.</text>
</comment>
<dbReference type="InterPro" id="IPR019422">
    <property type="entry name" value="7TM_GPCR_serpentine_rcpt_Srh"/>
</dbReference>
<evidence type="ECO:0008006" key="4">
    <source>
        <dbReference type="Google" id="ProtNLM"/>
    </source>
</evidence>
<sequence length="340" mass="38888">MSSTTVCPPYHRDLYVYGMHILFVVQTPVLLFISYCVKYKSTPAMNTFKMMLLHQIVWLFINQTVKALLVVPVTVRPIGGISSYGILNLLNVPPHVQYHLDTSVLGGVVASTISLLENRFYCYQPPNSMFKISDKARAVIYVTRLVLFTNLALPLTMFTNDDQNSIKEKFAKILPCFAVELYRNETFFYAENVYALYKYLSIGVVSFGIFETLFYAFGVVWILRKSSEELMISEATKQLQKKFFRAILVQEIAPWLIAYQPQNFIIIFGSITGQGSLNLNNLSTFLMTTHSIWASISLLLIVKPYREFFLGLLLCRRNNVIEIRTNSSVFSRIFGYLAIA</sequence>
<evidence type="ECO:0000256" key="1">
    <source>
        <dbReference type="SAM" id="Phobius"/>
    </source>
</evidence>
<name>A0A8S1HC92_9PELO</name>
<feature type="transmembrane region" description="Helical" evidence="1">
    <location>
        <begin position="14"/>
        <end position="35"/>
    </location>
</feature>